<dbReference type="Gene3D" id="3.40.50.410">
    <property type="entry name" value="von Willebrand factor, type A domain"/>
    <property type="match status" value="1"/>
</dbReference>
<evidence type="ECO:0000259" key="3">
    <source>
        <dbReference type="PROSITE" id="PS50089"/>
    </source>
</evidence>
<name>A0AAV0Z6H9_VICFA</name>
<dbReference type="Pfam" id="PF14624">
    <property type="entry name" value="Vwaint"/>
    <property type="match status" value="1"/>
</dbReference>
<dbReference type="InterPro" id="IPR013083">
    <property type="entry name" value="Znf_RING/FYVE/PHD"/>
</dbReference>
<dbReference type="Pfam" id="PF17123">
    <property type="entry name" value="zf-RING_11"/>
    <property type="match status" value="1"/>
</dbReference>
<keyword evidence="1" id="KW-0863">Zinc-finger</keyword>
<dbReference type="PROSITE" id="PS50089">
    <property type="entry name" value="ZF_RING_2"/>
    <property type="match status" value="1"/>
</dbReference>
<feature type="compositionally biased region" description="Low complexity" evidence="2">
    <location>
        <begin position="41"/>
        <end position="64"/>
    </location>
</feature>
<dbReference type="CDD" id="cd23114">
    <property type="entry name" value="RING-H2_WAVH2"/>
    <property type="match status" value="1"/>
</dbReference>
<dbReference type="Gene3D" id="3.30.40.10">
    <property type="entry name" value="Zinc/RING finger domain, C3HC4 (zinc finger)"/>
    <property type="match status" value="1"/>
</dbReference>
<feature type="domain" description="VWFA" evidence="4">
    <location>
        <begin position="255"/>
        <end position="439"/>
    </location>
</feature>
<accession>A0AAV0Z6H9</accession>
<evidence type="ECO:0000256" key="1">
    <source>
        <dbReference type="PROSITE-ProRule" id="PRU00175"/>
    </source>
</evidence>
<feature type="compositionally biased region" description="Basic and acidic residues" evidence="2">
    <location>
        <begin position="233"/>
        <end position="242"/>
    </location>
</feature>
<dbReference type="GO" id="GO:0008270">
    <property type="term" value="F:zinc ion binding"/>
    <property type="evidence" value="ECO:0007669"/>
    <property type="project" value="UniProtKB-KW"/>
</dbReference>
<feature type="region of interest" description="Disordered" evidence="2">
    <location>
        <begin position="25"/>
        <end position="64"/>
    </location>
</feature>
<dbReference type="AlphaFoldDB" id="A0AAV0Z6H9"/>
<dbReference type="SUPFAM" id="SSF53300">
    <property type="entry name" value="vWA-like"/>
    <property type="match status" value="1"/>
</dbReference>
<dbReference type="InterPro" id="IPR036465">
    <property type="entry name" value="vWFA_dom_sf"/>
</dbReference>
<evidence type="ECO:0000313" key="5">
    <source>
        <dbReference type="EMBL" id="CAI8592434.1"/>
    </source>
</evidence>
<feature type="region of interest" description="Disordered" evidence="2">
    <location>
        <begin position="228"/>
        <end position="247"/>
    </location>
</feature>
<dbReference type="Proteomes" id="UP001157006">
    <property type="component" value="Chromosome 1S"/>
</dbReference>
<feature type="compositionally biased region" description="Polar residues" evidence="2">
    <location>
        <begin position="26"/>
        <end position="36"/>
    </location>
</feature>
<evidence type="ECO:0000313" key="6">
    <source>
        <dbReference type="Proteomes" id="UP001157006"/>
    </source>
</evidence>
<dbReference type="PANTHER" id="PTHR10579">
    <property type="entry name" value="CALCIUM-ACTIVATED CHLORIDE CHANNEL REGULATOR"/>
    <property type="match status" value="1"/>
</dbReference>
<dbReference type="SMART" id="SM00184">
    <property type="entry name" value="RING"/>
    <property type="match status" value="1"/>
</dbReference>
<dbReference type="CDD" id="cd01466">
    <property type="entry name" value="vWA_C3HC4_type"/>
    <property type="match status" value="1"/>
</dbReference>
<organism evidence="5 6">
    <name type="scientific">Vicia faba</name>
    <name type="common">Broad bean</name>
    <name type="synonym">Faba vulgaris</name>
    <dbReference type="NCBI Taxonomy" id="3906"/>
    <lineage>
        <taxon>Eukaryota</taxon>
        <taxon>Viridiplantae</taxon>
        <taxon>Streptophyta</taxon>
        <taxon>Embryophyta</taxon>
        <taxon>Tracheophyta</taxon>
        <taxon>Spermatophyta</taxon>
        <taxon>Magnoliopsida</taxon>
        <taxon>eudicotyledons</taxon>
        <taxon>Gunneridae</taxon>
        <taxon>Pentapetalae</taxon>
        <taxon>rosids</taxon>
        <taxon>fabids</taxon>
        <taxon>Fabales</taxon>
        <taxon>Fabaceae</taxon>
        <taxon>Papilionoideae</taxon>
        <taxon>50 kb inversion clade</taxon>
        <taxon>NPAAA clade</taxon>
        <taxon>Hologalegina</taxon>
        <taxon>IRL clade</taxon>
        <taxon>Fabeae</taxon>
        <taxon>Vicia</taxon>
    </lineage>
</organism>
<protein>
    <submittedName>
        <fullName evidence="5">Uncharacterized protein</fullName>
    </submittedName>
</protein>
<dbReference type="SMART" id="SM00327">
    <property type="entry name" value="VWA"/>
    <property type="match status" value="1"/>
</dbReference>
<dbReference type="InterPro" id="IPR002035">
    <property type="entry name" value="VWF_A"/>
</dbReference>
<feature type="region of interest" description="Disordered" evidence="2">
    <location>
        <begin position="687"/>
        <end position="712"/>
    </location>
</feature>
<feature type="domain" description="RING-type" evidence="3">
    <location>
        <begin position="69"/>
        <end position="113"/>
    </location>
</feature>
<sequence>MDSKWRKLKLALGFNSCLHLPKTTDHPSPSLTNFSGDLSGHHPSTPTPSSSGLRVSTSSSSSSSNKGVCAICLNAMKPGQGQAIFTAECSHSFHFQCITSNVRHGNQICPVCRAKWKEVPFQNTASNVSHDTSEPRADTWSGILRRLSSSRQNGTVRQSSPRHSHNIMEPAIFDDDDELLDQQTLVTHHVNDVDHSIENTMEITTFPEVSAVSKSDSHENFTVLVHLKAPPHPHKDNSDRSNIESSVETSRAPVDLVTVLDVSGSMTGSKIALLKQAMSFVIQNLSSSDRLSIIVFASTARRIFPLRRMNDAGRQQALHVVNNLAPTGGTDIAAGLEKGVKVFVDRRWKNPVCGIMLLTDGQDTLNICIQTRNGEGYHSLVPNSIHRNNGEGLNIPVHAFGFGVDHDATLMHSISEISGGTFSFIEAEEVIQDAFAQCIGGLLSVVVQDLHVEVRCAQSRLQLNSVKTGSYQSTLTNNAGMASIKVGDLYAEEERDFLVTLNVPVEESSDEMSLLTVTCLYSNPITKVEGLDATSEVKIQRPNEARDPVVSIEVDRQRNRLNAAEAMAEARVKAECGDLTSAISVLETCHRELSETLSAQAGDTLCVSLSAELKEMQERMANQHVYEHSGRAYVLSGMSCHLGQRATARGDSTYSTSFVQSYQTSVMADMVTRSQTFLVGAPQSENILRPRTPQSENILRPTKSFNGRKQRK</sequence>
<dbReference type="EMBL" id="OX451735">
    <property type="protein sequence ID" value="CAI8592434.1"/>
    <property type="molecule type" value="Genomic_DNA"/>
</dbReference>
<feature type="compositionally biased region" description="Polar residues" evidence="2">
    <location>
        <begin position="692"/>
        <end position="705"/>
    </location>
</feature>
<dbReference type="PROSITE" id="PS50234">
    <property type="entry name" value="VWFA"/>
    <property type="match status" value="1"/>
</dbReference>
<evidence type="ECO:0000259" key="4">
    <source>
        <dbReference type="PROSITE" id="PS50234"/>
    </source>
</evidence>
<dbReference type="InterPro" id="IPR051266">
    <property type="entry name" value="CLCR"/>
</dbReference>
<dbReference type="InterPro" id="IPR001841">
    <property type="entry name" value="Znf_RING"/>
</dbReference>
<dbReference type="InterPro" id="IPR032838">
    <property type="entry name" value="Vwaint_dom"/>
</dbReference>
<dbReference type="Pfam" id="PF00092">
    <property type="entry name" value="VWA"/>
    <property type="match status" value="1"/>
</dbReference>
<dbReference type="PANTHER" id="PTHR10579:SF158">
    <property type="entry name" value="RETROELEMENT POL POLYPROTEIN-LIKE"/>
    <property type="match status" value="1"/>
</dbReference>
<dbReference type="SUPFAM" id="SSF57850">
    <property type="entry name" value="RING/U-box"/>
    <property type="match status" value="1"/>
</dbReference>
<keyword evidence="6" id="KW-1185">Reference proteome</keyword>
<evidence type="ECO:0000256" key="2">
    <source>
        <dbReference type="SAM" id="MobiDB-lite"/>
    </source>
</evidence>
<gene>
    <name evidence="5" type="ORF">VFH_I039480</name>
</gene>
<proteinExistence type="predicted"/>
<keyword evidence="1" id="KW-0479">Metal-binding</keyword>
<reference evidence="5 6" key="1">
    <citation type="submission" date="2023-01" db="EMBL/GenBank/DDBJ databases">
        <authorList>
            <person name="Kreplak J."/>
        </authorList>
    </citation>
    <scope>NUCLEOTIDE SEQUENCE [LARGE SCALE GENOMIC DNA]</scope>
</reference>
<keyword evidence="1" id="KW-0862">Zinc</keyword>